<dbReference type="EMBL" id="FQTV01000013">
    <property type="protein sequence ID" value="SHF75048.1"/>
    <property type="molecule type" value="Genomic_DNA"/>
</dbReference>
<name>A0A1M5E705_9BACE</name>
<reference evidence="1 2" key="1">
    <citation type="submission" date="2016-11" db="EMBL/GenBank/DDBJ databases">
        <authorList>
            <person name="Jaros S."/>
            <person name="Januszkiewicz K."/>
            <person name="Wedrychowicz H."/>
        </authorList>
    </citation>
    <scope>NUCLEOTIDE SEQUENCE [LARGE SCALE GENOMIC DNA]</scope>
    <source>
        <strain evidence="1 2">DSM 26991</strain>
    </source>
</reference>
<accession>A0A1M5E705</accession>
<sequence length="44" mass="5313">MQRSEGVMDFLKKVWREFLKPFKNKFQPFTNGFYLLGNNLCNLL</sequence>
<organism evidence="1 2">
    <name type="scientific">Bacteroides luti</name>
    <dbReference type="NCBI Taxonomy" id="1297750"/>
    <lineage>
        <taxon>Bacteria</taxon>
        <taxon>Pseudomonadati</taxon>
        <taxon>Bacteroidota</taxon>
        <taxon>Bacteroidia</taxon>
        <taxon>Bacteroidales</taxon>
        <taxon>Bacteroidaceae</taxon>
        <taxon>Bacteroides</taxon>
    </lineage>
</organism>
<keyword evidence="2" id="KW-1185">Reference proteome</keyword>
<evidence type="ECO:0000313" key="1">
    <source>
        <dbReference type="EMBL" id="SHF75048.1"/>
    </source>
</evidence>
<dbReference type="AlphaFoldDB" id="A0A1M5E705"/>
<gene>
    <name evidence="1" type="ORF">SAMN05444405_11338</name>
</gene>
<evidence type="ECO:0000313" key="2">
    <source>
        <dbReference type="Proteomes" id="UP000184509"/>
    </source>
</evidence>
<dbReference type="STRING" id="1297750.SAMN05444405_11338"/>
<dbReference type="Proteomes" id="UP000184509">
    <property type="component" value="Unassembled WGS sequence"/>
</dbReference>
<proteinExistence type="predicted"/>
<protein>
    <submittedName>
        <fullName evidence="1">Uncharacterized protein</fullName>
    </submittedName>
</protein>